<evidence type="ECO:0000256" key="2">
    <source>
        <dbReference type="SAM" id="MobiDB-lite"/>
    </source>
</evidence>
<evidence type="ECO:0000313" key="3">
    <source>
        <dbReference type="EMBL" id="KAK8231876.1"/>
    </source>
</evidence>
<protein>
    <submittedName>
        <fullName evidence="3">Uncharacterized protein</fullName>
    </submittedName>
</protein>
<evidence type="ECO:0000256" key="1">
    <source>
        <dbReference type="SAM" id="Coils"/>
    </source>
</evidence>
<feature type="compositionally biased region" description="Polar residues" evidence="2">
    <location>
        <begin position="348"/>
        <end position="360"/>
    </location>
</feature>
<sequence>MYTIILANSRGESPTPKQLLQACALMCKYIERGADADELAGKLDRVAPRSGKTPEMPEDYKPYMRRLAMQTGNDKNEVSYIKKHKISMLCCLLELRLKKIPSSQMDVPLKSPLRYFGYAKNGRSKMEEHLAWGQSRVAMSVMAATCSYLFDGEFYLQGFTVCFLLGAAEAVAAKLIFDSASMGYSFNFPVTRDVNKDANDLVDADWVFHAQFVLDKTAFEPNIQAEVKNLKNTCEDEKRLEHRIPESHGLVESLATMVVEEEELLERLDTQIQGLRMQVTTLRIAQADESRKIHPDAAFFDLPEDQEAPQESPDSLPDDAAHRPRPEDFVDADNPLSVAFMRLYLDTTGNRSLPPRSQTLDGGGLGY</sequence>
<gene>
    <name evidence="3" type="ORF">HDK90DRAFT_488602</name>
</gene>
<feature type="region of interest" description="Disordered" evidence="2">
    <location>
        <begin position="305"/>
        <end position="332"/>
    </location>
</feature>
<keyword evidence="4" id="KW-1185">Reference proteome</keyword>
<feature type="coiled-coil region" evidence="1">
    <location>
        <begin position="251"/>
        <end position="278"/>
    </location>
</feature>
<comment type="caution">
    <text evidence="3">The sequence shown here is derived from an EMBL/GenBank/DDBJ whole genome shotgun (WGS) entry which is preliminary data.</text>
</comment>
<keyword evidence="1" id="KW-0175">Coiled coil</keyword>
<accession>A0ABR1YJI3</accession>
<dbReference type="Proteomes" id="UP001492380">
    <property type="component" value="Unassembled WGS sequence"/>
</dbReference>
<proteinExistence type="predicted"/>
<evidence type="ECO:0000313" key="4">
    <source>
        <dbReference type="Proteomes" id="UP001492380"/>
    </source>
</evidence>
<feature type="region of interest" description="Disordered" evidence="2">
    <location>
        <begin position="348"/>
        <end position="367"/>
    </location>
</feature>
<reference evidence="3 4" key="1">
    <citation type="submission" date="2024-04" db="EMBL/GenBank/DDBJ databases">
        <title>Phyllosticta paracitricarpa is synonymous to the EU quarantine fungus P. citricarpa based on phylogenomic analyses.</title>
        <authorList>
            <consortium name="Lawrence Berkeley National Laboratory"/>
            <person name="Van Ingen-Buijs V.A."/>
            <person name="Van Westerhoven A.C."/>
            <person name="Haridas S."/>
            <person name="Skiadas P."/>
            <person name="Martin F."/>
            <person name="Groenewald J.Z."/>
            <person name="Crous P.W."/>
            <person name="Seidl M.F."/>
        </authorList>
    </citation>
    <scope>NUCLEOTIDE SEQUENCE [LARGE SCALE GENOMIC DNA]</scope>
    <source>
        <strain evidence="3 4">CBS 123374</strain>
    </source>
</reference>
<name>A0ABR1YJI3_9PEZI</name>
<feature type="compositionally biased region" description="Basic and acidic residues" evidence="2">
    <location>
        <begin position="319"/>
        <end position="328"/>
    </location>
</feature>
<dbReference type="EMBL" id="JBBWRZ010000007">
    <property type="protein sequence ID" value="KAK8231876.1"/>
    <property type="molecule type" value="Genomic_DNA"/>
</dbReference>
<organism evidence="3 4">
    <name type="scientific">Phyllosticta capitalensis</name>
    <dbReference type="NCBI Taxonomy" id="121624"/>
    <lineage>
        <taxon>Eukaryota</taxon>
        <taxon>Fungi</taxon>
        <taxon>Dikarya</taxon>
        <taxon>Ascomycota</taxon>
        <taxon>Pezizomycotina</taxon>
        <taxon>Dothideomycetes</taxon>
        <taxon>Dothideomycetes incertae sedis</taxon>
        <taxon>Botryosphaeriales</taxon>
        <taxon>Phyllostictaceae</taxon>
        <taxon>Phyllosticta</taxon>
    </lineage>
</organism>